<dbReference type="EMBL" id="CP069109">
    <property type="protein sequence ID" value="QSS57950.1"/>
    <property type="molecule type" value="Genomic_DNA"/>
</dbReference>
<organism evidence="3 4">
    <name type="scientific">Ajellomyces capsulatus</name>
    <name type="common">Darling's disease fungus</name>
    <name type="synonym">Histoplasma capsulatum</name>
    <dbReference type="NCBI Taxonomy" id="5037"/>
    <lineage>
        <taxon>Eukaryota</taxon>
        <taxon>Fungi</taxon>
        <taxon>Dikarya</taxon>
        <taxon>Ascomycota</taxon>
        <taxon>Pezizomycotina</taxon>
        <taxon>Eurotiomycetes</taxon>
        <taxon>Eurotiomycetidae</taxon>
        <taxon>Onygenales</taxon>
        <taxon>Ajellomycetaceae</taxon>
        <taxon>Histoplasma</taxon>
    </lineage>
</organism>
<dbReference type="VEuPathDB" id="FungiDB:I7I51_07368"/>
<dbReference type="AlphaFoldDB" id="A0A8A1LXK8"/>
<evidence type="ECO:0000313" key="3">
    <source>
        <dbReference type="EMBL" id="QSS57950.1"/>
    </source>
</evidence>
<reference evidence="3" key="1">
    <citation type="submission" date="2021-01" db="EMBL/GenBank/DDBJ databases">
        <title>Chromosome-level genome assembly of a human fungal pathogen reveals clustering of transcriptionally co-regulated genes.</title>
        <authorList>
            <person name="Voorhies M."/>
            <person name="Cohen S."/>
            <person name="Shea T.P."/>
            <person name="Petrus S."/>
            <person name="Munoz J.F."/>
            <person name="Poplawski S."/>
            <person name="Goldman W.E."/>
            <person name="Michael T."/>
            <person name="Cuomo C.A."/>
            <person name="Sil A."/>
            <person name="Beyhan S."/>
        </authorList>
    </citation>
    <scope>NUCLEOTIDE SEQUENCE</scope>
    <source>
        <strain evidence="3">WU24</strain>
    </source>
</reference>
<feature type="compositionally biased region" description="Basic residues" evidence="1">
    <location>
        <begin position="41"/>
        <end position="51"/>
    </location>
</feature>
<feature type="compositionally biased region" description="Polar residues" evidence="1">
    <location>
        <begin position="10"/>
        <end position="36"/>
    </location>
</feature>
<feature type="region of interest" description="Disordered" evidence="1">
    <location>
        <begin position="1"/>
        <end position="110"/>
    </location>
</feature>
<feature type="compositionally biased region" description="Basic residues" evidence="1">
    <location>
        <begin position="166"/>
        <end position="177"/>
    </location>
</feature>
<evidence type="ECO:0000256" key="1">
    <source>
        <dbReference type="SAM" id="MobiDB-lite"/>
    </source>
</evidence>
<protein>
    <recommendedName>
        <fullName evidence="2">DUF7924 domain-containing protein</fullName>
    </recommendedName>
</protein>
<dbReference type="OrthoDB" id="5400850at2759"/>
<accession>A0A8A1LXK8</accession>
<evidence type="ECO:0000259" key="2">
    <source>
        <dbReference type="Pfam" id="PF25545"/>
    </source>
</evidence>
<dbReference type="PANTHER" id="PTHR42470:SF2">
    <property type="match status" value="1"/>
</dbReference>
<feature type="region of interest" description="Disordered" evidence="1">
    <location>
        <begin position="166"/>
        <end position="205"/>
    </location>
</feature>
<gene>
    <name evidence="3" type="ORF">I7I51_07368</name>
</gene>
<feature type="domain" description="DUF7924" evidence="2">
    <location>
        <begin position="255"/>
        <end position="478"/>
    </location>
</feature>
<evidence type="ECO:0000313" key="4">
    <source>
        <dbReference type="Proteomes" id="UP000663671"/>
    </source>
</evidence>
<sequence length="541" mass="61794">MAPRPRINSAGRQQSSVTKTRGQVQPSLLIRNQLQGVQKARPLRPPRRSARLQKISCLQNNPVSDKPTAHNRTSSYPEDKNQPGSLQENSRKRKRPQVVEDSSNLSTHFRKRRPTSLACFAVEGTPFQETADGNWNNRNQLIEYWRKQGRWPGGYFEQEPTMSHLLARKKSTSSLRRRQSESTLTSSTTPSDQKPREEKSTQYKNPRYKTILESKGIFMRKANVGITNASIRLCSDLLGTEQTIPTESLFRDDLFDKTCEMIQDRNETRVIRNISPLIVPSAEILAACGSTNLECLIESTNEGWDNTIPLTKPRPQPDYSVGFRRKAFTDEQLQKLRPFVGDLTDNSYFMATYYMYFPFFTCEVKCGASALDIADRQNAHSASVAVRAAVELFKLVGRGAEVNREILAFSISHDHRTVRIYGHYAVIEEDKTTYYRHPIHTFDFTALDGKEKWTAYRFTRNVYEIWMPAYFERICSAIDQIPPGVDFEISEFQFSQLSNTESGSALEDDGSQPSLRYVASASVTPTTSFTEQTFKRPRKNK</sequence>
<feature type="compositionally biased region" description="Low complexity" evidence="1">
    <location>
        <begin position="181"/>
        <end position="191"/>
    </location>
</feature>
<dbReference type="InterPro" id="IPR057684">
    <property type="entry name" value="DUF7924"/>
</dbReference>
<name>A0A8A1LXK8_AJECA</name>
<proteinExistence type="predicted"/>
<dbReference type="PANTHER" id="PTHR42470">
    <property type="entry name" value="VAST DOMAIN-CONTAINING PROTEIN"/>
    <property type="match status" value="1"/>
</dbReference>
<dbReference type="Proteomes" id="UP000663671">
    <property type="component" value="Chromosome 2"/>
</dbReference>
<feature type="compositionally biased region" description="Polar residues" evidence="1">
    <location>
        <begin position="70"/>
        <end position="88"/>
    </location>
</feature>
<dbReference type="Pfam" id="PF25545">
    <property type="entry name" value="DUF7924"/>
    <property type="match status" value="1"/>
</dbReference>